<dbReference type="CDD" id="cd00030">
    <property type="entry name" value="C2"/>
    <property type="match status" value="1"/>
</dbReference>
<reference evidence="2" key="1">
    <citation type="submission" date="2021-01" db="EMBL/GenBank/DDBJ databases">
        <authorList>
            <person name="Corre E."/>
            <person name="Pelletier E."/>
            <person name="Niang G."/>
            <person name="Scheremetjew M."/>
            <person name="Finn R."/>
            <person name="Kale V."/>
            <person name="Holt S."/>
            <person name="Cochrane G."/>
            <person name="Meng A."/>
            <person name="Brown T."/>
            <person name="Cohen L."/>
        </authorList>
    </citation>
    <scope>NUCLEOTIDE SEQUENCE</scope>
    <source>
        <strain evidence="2">UTEX LB 985</strain>
    </source>
</reference>
<organism evidence="2">
    <name type="scientific">Haptolina brevifila</name>
    <dbReference type="NCBI Taxonomy" id="156173"/>
    <lineage>
        <taxon>Eukaryota</taxon>
        <taxon>Haptista</taxon>
        <taxon>Haptophyta</taxon>
        <taxon>Prymnesiophyceae</taxon>
        <taxon>Prymnesiales</taxon>
        <taxon>Prymnesiaceae</taxon>
        <taxon>Haptolina</taxon>
    </lineage>
</organism>
<dbReference type="InterPro" id="IPR000008">
    <property type="entry name" value="C2_dom"/>
</dbReference>
<gene>
    <name evidence="2" type="ORF">CBRE1094_LOCUS42641</name>
</gene>
<dbReference type="PANTHER" id="PTHR45761">
    <property type="entry name" value="EXTENDED SYNAPTOTAGMIN-LIKE PROTEIN 2, ISOFORM C"/>
    <property type="match status" value="1"/>
</dbReference>
<dbReference type="EMBL" id="HBGU01078195">
    <property type="protein sequence ID" value="CAD9544243.1"/>
    <property type="molecule type" value="Transcribed_RNA"/>
</dbReference>
<dbReference type="SMART" id="SM00239">
    <property type="entry name" value="C2"/>
    <property type="match status" value="1"/>
</dbReference>
<dbReference type="SUPFAM" id="SSF49562">
    <property type="entry name" value="C2 domain (Calcium/lipid-binding domain, CaLB)"/>
    <property type="match status" value="1"/>
</dbReference>
<dbReference type="PANTHER" id="PTHR45761:SF1">
    <property type="entry name" value="EXTENDED SYNAPTOTAGMIN-LIKE PROTEIN 2, ISOFORM C"/>
    <property type="match status" value="1"/>
</dbReference>
<protein>
    <recommendedName>
        <fullName evidence="1">C2 domain-containing protein</fullName>
    </recommendedName>
</protein>
<feature type="domain" description="C2" evidence="1">
    <location>
        <begin position="161"/>
        <end position="281"/>
    </location>
</feature>
<dbReference type="InterPro" id="IPR035892">
    <property type="entry name" value="C2_domain_sf"/>
</dbReference>
<dbReference type="Gene3D" id="2.60.40.150">
    <property type="entry name" value="C2 domain"/>
    <property type="match status" value="1"/>
</dbReference>
<evidence type="ECO:0000259" key="1">
    <source>
        <dbReference type="PROSITE" id="PS50004"/>
    </source>
</evidence>
<proteinExistence type="predicted"/>
<dbReference type="AlphaFoldDB" id="A0A7S2JCQ8"/>
<accession>A0A7S2JCQ8</accession>
<evidence type="ECO:0000313" key="2">
    <source>
        <dbReference type="EMBL" id="CAD9544243.1"/>
    </source>
</evidence>
<dbReference type="PROSITE" id="PS50004">
    <property type="entry name" value="C2"/>
    <property type="match status" value="1"/>
</dbReference>
<name>A0A7S2JCQ8_9EUKA</name>
<dbReference type="Pfam" id="PF00168">
    <property type="entry name" value="C2"/>
    <property type="match status" value="1"/>
</dbReference>
<sequence>MLFPLTNPATVLHVQVYNGSALLGQWLITTKCLVACPTHCKHRTLTVCPDGSLAGTFLLSDSKLRGSAVRGFGPHDCAEGYSGEIDMVLKWSHAADDLVPPPPLKPPRPPIEQLNESSADNALQLGNLRELKEFLIAVPIRLHIENMVLRKVAVEMSDIFAGMSAHVAAKDPEQLRKGTLRVSLLHANGLLAADKNGLSDPYAVFTVGGVKKKSTIKKRTLEPQWGGEDFEFHGSKGGMSTLEISIWDHDASMFDKDDKLGSAKVDLAAAGVLDAGASAITIPVVLNTQGVVTLSIDWLTKAEDGQSAPEIAPEGVVYVKELAFAPFEDVNLYTFLEVFVMQATKRILGDGGTIWTGVKEILSGVGQNFSGAIKRGIFGSTSK</sequence>
<dbReference type="InterPro" id="IPR051634">
    <property type="entry name" value="Extended_Synaptotagmin"/>
</dbReference>